<feature type="compositionally biased region" description="Polar residues" evidence="7">
    <location>
        <begin position="263"/>
        <end position="272"/>
    </location>
</feature>
<dbReference type="PANTHER" id="PTHR12156">
    <property type="entry name" value="PLECKSTRIN HOMOLOGY-LIKE DOMAIN, FAMILY B, MEMBER 3"/>
    <property type="match status" value="1"/>
</dbReference>
<protein>
    <recommendedName>
        <fullName evidence="4">Pleckstrin homology-like domain family B member 1</fullName>
    </recommendedName>
    <alternativeName>
        <fullName evidence="5">Protein LL5-alpha</fullName>
    </alternativeName>
</protein>
<feature type="coiled-coil region" evidence="6">
    <location>
        <begin position="694"/>
        <end position="774"/>
    </location>
</feature>
<dbReference type="AlphaFoldDB" id="A0A8C2B5Y9"/>
<evidence type="ECO:0000256" key="1">
    <source>
        <dbReference type="ARBA" id="ARBA00022481"/>
    </source>
</evidence>
<feature type="coiled-coil region" evidence="6">
    <location>
        <begin position="1058"/>
        <end position="1117"/>
    </location>
</feature>
<evidence type="ECO:0000256" key="7">
    <source>
        <dbReference type="SAM" id="MobiDB-lite"/>
    </source>
</evidence>
<keyword evidence="2" id="KW-0597">Phosphoprotein</keyword>
<dbReference type="InterPro" id="IPR008984">
    <property type="entry name" value="SMAD_FHA_dom_sf"/>
</dbReference>
<dbReference type="PROSITE" id="PS50003">
    <property type="entry name" value="PH_DOMAIN"/>
    <property type="match status" value="1"/>
</dbReference>
<evidence type="ECO:0000256" key="4">
    <source>
        <dbReference type="ARBA" id="ARBA00069090"/>
    </source>
</evidence>
<feature type="compositionally biased region" description="Low complexity" evidence="7">
    <location>
        <begin position="338"/>
        <end position="372"/>
    </location>
</feature>
<feature type="region of interest" description="Disordered" evidence="7">
    <location>
        <begin position="627"/>
        <end position="678"/>
    </location>
</feature>
<dbReference type="Proteomes" id="UP000694700">
    <property type="component" value="Unplaced"/>
</dbReference>
<dbReference type="InterPro" id="IPR052212">
    <property type="entry name" value="PH-like_domain"/>
</dbReference>
<keyword evidence="1" id="KW-0488">Methylation</keyword>
<feature type="compositionally biased region" description="Low complexity" evidence="7">
    <location>
        <begin position="230"/>
        <end position="248"/>
    </location>
</feature>
<dbReference type="GO" id="GO:0045180">
    <property type="term" value="C:basal cortex"/>
    <property type="evidence" value="ECO:0007669"/>
    <property type="project" value="TreeGrafter"/>
</dbReference>
<dbReference type="CDD" id="cd22713">
    <property type="entry name" value="FHA_PHLB1"/>
    <property type="match status" value="1"/>
</dbReference>
<feature type="region of interest" description="Disordered" evidence="7">
    <location>
        <begin position="1026"/>
        <end position="1049"/>
    </location>
</feature>
<dbReference type="SUPFAM" id="SSF49879">
    <property type="entry name" value="SMAD/FHA domain"/>
    <property type="match status" value="1"/>
</dbReference>
<dbReference type="SUPFAM" id="SSF50729">
    <property type="entry name" value="PH domain-like"/>
    <property type="match status" value="1"/>
</dbReference>
<name>A0A8C2B5Y9_CYPCA</name>
<dbReference type="FunFam" id="2.30.29.30:FF:000006">
    <property type="entry name" value="Pleckstrin homology like domain family B member 1"/>
    <property type="match status" value="1"/>
</dbReference>
<evidence type="ECO:0000313" key="9">
    <source>
        <dbReference type="Ensembl" id="ENSCCRP00015113777.1"/>
    </source>
</evidence>
<dbReference type="Ensembl" id="ENSCCRT00015117377.1">
    <property type="protein sequence ID" value="ENSCCRP00015113777.1"/>
    <property type="gene ID" value="ENSCCRG00015044441.1"/>
</dbReference>
<dbReference type="InterPro" id="IPR000253">
    <property type="entry name" value="FHA_dom"/>
</dbReference>
<feature type="domain" description="PH" evidence="8">
    <location>
        <begin position="1166"/>
        <end position="1269"/>
    </location>
</feature>
<accession>A0A8C2B5Y9</accession>
<organism evidence="9 10">
    <name type="scientific">Cyprinus carpio</name>
    <name type="common">Common carp</name>
    <dbReference type="NCBI Taxonomy" id="7962"/>
    <lineage>
        <taxon>Eukaryota</taxon>
        <taxon>Metazoa</taxon>
        <taxon>Chordata</taxon>
        <taxon>Craniata</taxon>
        <taxon>Vertebrata</taxon>
        <taxon>Euteleostomi</taxon>
        <taxon>Actinopterygii</taxon>
        <taxon>Neopterygii</taxon>
        <taxon>Teleostei</taxon>
        <taxon>Ostariophysi</taxon>
        <taxon>Cypriniformes</taxon>
        <taxon>Cyprinidae</taxon>
        <taxon>Cyprininae</taxon>
        <taxon>Cyprinus</taxon>
    </lineage>
</organism>
<feature type="coiled-coil region" evidence="6">
    <location>
        <begin position="847"/>
        <end position="874"/>
    </location>
</feature>
<dbReference type="Pfam" id="PF00169">
    <property type="entry name" value="PH"/>
    <property type="match status" value="1"/>
</dbReference>
<dbReference type="InterPro" id="IPR011993">
    <property type="entry name" value="PH-like_dom_sf"/>
</dbReference>
<reference evidence="9" key="1">
    <citation type="submission" date="2025-08" db="UniProtKB">
        <authorList>
            <consortium name="Ensembl"/>
        </authorList>
    </citation>
    <scope>IDENTIFICATION</scope>
</reference>
<dbReference type="Gene3D" id="2.30.29.30">
    <property type="entry name" value="Pleckstrin-homology domain (PH domain)/Phosphotyrosine-binding domain (PTB)"/>
    <property type="match status" value="1"/>
</dbReference>
<feature type="compositionally biased region" description="Basic and acidic residues" evidence="7">
    <location>
        <begin position="545"/>
        <end position="557"/>
    </location>
</feature>
<dbReference type="InterPro" id="IPR037810">
    <property type="entry name" value="PHLDB1/2/3_PH"/>
</dbReference>
<evidence type="ECO:0000259" key="8">
    <source>
        <dbReference type="PROSITE" id="PS50003"/>
    </source>
</evidence>
<evidence type="ECO:0000256" key="3">
    <source>
        <dbReference type="ARBA" id="ARBA00023054"/>
    </source>
</evidence>
<feature type="compositionally biased region" description="Polar residues" evidence="7">
    <location>
        <begin position="667"/>
        <end position="676"/>
    </location>
</feature>
<dbReference type="Gene3D" id="2.60.200.20">
    <property type="match status" value="1"/>
</dbReference>
<feature type="region of interest" description="Disordered" evidence="7">
    <location>
        <begin position="126"/>
        <end position="150"/>
    </location>
</feature>
<feature type="compositionally biased region" description="Polar residues" evidence="7">
    <location>
        <begin position="377"/>
        <end position="403"/>
    </location>
</feature>
<feature type="region of interest" description="Disordered" evidence="7">
    <location>
        <begin position="169"/>
        <end position="557"/>
    </location>
</feature>
<evidence type="ECO:0000256" key="5">
    <source>
        <dbReference type="ARBA" id="ARBA00077655"/>
    </source>
</evidence>
<feature type="compositionally biased region" description="Basic and acidic residues" evidence="7">
    <location>
        <begin position="652"/>
        <end position="665"/>
    </location>
</feature>
<dbReference type="GO" id="GO:0070507">
    <property type="term" value="P:regulation of microtubule cytoskeleton organization"/>
    <property type="evidence" value="ECO:0007669"/>
    <property type="project" value="TreeGrafter"/>
</dbReference>
<dbReference type="PANTHER" id="PTHR12156:SF30">
    <property type="entry name" value="PLECKSTRIN HOMOLOGY-LIKE DOMAIN FAMILY B MEMBER 1 ISOFORM X1"/>
    <property type="match status" value="1"/>
</dbReference>
<dbReference type="Pfam" id="PF00498">
    <property type="entry name" value="FHA"/>
    <property type="match status" value="1"/>
</dbReference>
<feature type="compositionally biased region" description="Low complexity" evidence="7">
    <location>
        <begin position="513"/>
        <end position="535"/>
    </location>
</feature>
<dbReference type="InterPro" id="IPR001849">
    <property type="entry name" value="PH_domain"/>
</dbReference>
<dbReference type="FunFam" id="2.60.200.20:FF:000004">
    <property type="entry name" value="pleckstrin homology-like domain family B member 1 isoform X1"/>
    <property type="match status" value="1"/>
</dbReference>
<evidence type="ECO:0000256" key="6">
    <source>
        <dbReference type="SAM" id="Coils"/>
    </source>
</evidence>
<dbReference type="CDD" id="cd14673">
    <property type="entry name" value="PH_PHLDB1_2"/>
    <property type="match status" value="1"/>
</dbReference>
<evidence type="ECO:0000313" key="10">
    <source>
        <dbReference type="Proteomes" id="UP000694700"/>
    </source>
</evidence>
<keyword evidence="3 6" id="KW-0175">Coiled coil</keyword>
<evidence type="ECO:0000256" key="2">
    <source>
        <dbReference type="ARBA" id="ARBA00022553"/>
    </source>
</evidence>
<dbReference type="SMART" id="SM00233">
    <property type="entry name" value="PH"/>
    <property type="match status" value="1"/>
</dbReference>
<sequence length="1276" mass="141807">RPHLVSLGSGRLSTAITLLPLPEGKTTLGHGAMDINIQGPGIAAQHCFIENKAGLIMLHPCGNQCSMDGLPVTKPVRLSQGCMLCFGQSAFFRFNHPEEAFRMKSMMPEGGQTVGVKNWAYTDSENLVNGNHPSGVPKSDLVSNERVRPEHSAIVSSIEKDLQDIMDSLVMDDPQPSSSESKKPSGQPISQSPLSPMLNGGGRFLLSPPTSPGAMSVGSSYENTSPPFSPLSSPSAASSGSYASPSPSGCQNQLHMLPPVPVRSSSYNYTSQPPIPHGSKVPESPRLQRKALLEAPPSPKPSRRGLNQDSLVAKTPDSPIQTHILPSVSISTAPTDHPSVSRVPVPGSPRLTPKFSTASPSSSPSSPRTKTPIVLQDRSSSPFREQPQPDRSLTSSPSNQLSPPSRPFQPPLDPIPPESPRLARRNLEGSSMRELPPLSPSIARRGVPVLPGALPGTLRTPESPSPRMVPESPRLRRKAGSPTEEPFSPRGVRARSPSPTSGLMGEGSGEKGSFGNSLSSAFSLSSLPGSSPRSSPRSHRKMSVGHRDLRMPHPGMRERKNSITEISDNEDDLLEYHRRQREERLREQEMERLERQRLETILNLCAEYNKGDGLAGDLGRMGVSGFGSRDGLNVRRPSLDSVSSASLRVAQRHRESQEENLKEDNSSTESAQQDGRTPTALIGRLELGYLEEERVRVLAKVDELKARITELEQQLQESKQEAEMERALLQGERQAELEQIEAETEIINQLQHKLSELENTIQREKDKEAETLEAVTKQFEDLEFQQLEKESSLEEERETISQQLLQDKAQYHSSVAKRKEKVAALESQANQLGIQAAQECERLVKDRSMTLQLLQKEKERLANLERRYQSLTGGKTFPKSSNNIKEVSRTIIICFMSMLDSAFSCLPSPHGSSLSLSFEVCLSSSNSTGSLPRNLAATLQDIETKRQLALQQKGQQVIEEQRRRLAELKQKAAVEAQCQWEALHGSQTQLNSPFSSTPGPVVHHSILHHTAPSSGEQAYDTLSLESSDSMDTSISTGNNSACSPDNMSSASGMDALKIEEMEKMLKEAQLEKARLIESRERETQARKLMLEEERRRREEAEKRLQEETVHRQQLIEKEVKMRAKNFSQARPMTRYLPIRKEEFDLRTHIESSGHSVDTCYHVILTEKMCKGYLVKMGGKIKSWRKRWFVFDRLKRTFSYYADKHESKLKGVIYFQAIEEVYYDHLRSATKSPNPSLTFCVKTHDRLYYMVAPSAEAMRIWMDVIVTGAEGYTQFMN</sequence>
<feature type="compositionally biased region" description="Low complexity" evidence="7">
    <location>
        <begin position="174"/>
        <end position="188"/>
    </location>
</feature>
<feature type="compositionally biased region" description="Pro residues" evidence="7">
    <location>
        <begin position="404"/>
        <end position="419"/>
    </location>
</feature>
<proteinExistence type="predicted"/>